<accession>A0ABY8VU14</accession>
<evidence type="ECO:0000313" key="3">
    <source>
        <dbReference type="Proteomes" id="UP001236585"/>
    </source>
</evidence>
<sequence length="186" mass="19687">MRGDPFRAQADEMNITQRRVLGGIAGGLLAIAISPLAVSAADDYAFTPDVATLLPSEPDGLPPLYNDLIGTERWSLFDVTTGNPMFPDSLGGVDHELTFGNFTNDEFVYTEPGLSIGYPGDPHFLIETTSQFDLMNFGGGFENAWMDIIGGPNAGASDMLITPFGDFALFGNGFAELTASLAGGPL</sequence>
<keyword evidence="1" id="KW-0812">Transmembrane</keyword>
<keyword evidence="1" id="KW-0472">Membrane</keyword>
<proteinExistence type="predicted"/>
<dbReference type="EMBL" id="CP126981">
    <property type="protein sequence ID" value="WIM86451.1"/>
    <property type="molecule type" value="Genomic_DNA"/>
</dbReference>
<gene>
    <name evidence="2" type="ORF">PT015_16270</name>
</gene>
<evidence type="ECO:0000256" key="1">
    <source>
        <dbReference type="SAM" id="Phobius"/>
    </source>
</evidence>
<evidence type="ECO:0008006" key="4">
    <source>
        <dbReference type="Google" id="ProtNLM"/>
    </source>
</evidence>
<dbReference type="RefSeq" id="WP_285185789.1">
    <property type="nucleotide sequence ID" value="NZ_CP126981.1"/>
</dbReference>
<feature type="transmembrane region" description="Helical" evidence="1">
    <location>
        <begin position="20"/>
        <end position="38"/>
    </location>
</feature>
<keyword evidence="1" id="KW-1133">Transmembrane helix</keyword>
<keyword evidence="3" id="KW-1185">Reference proteome</keyword>
<protein>
    <recommendedName>
        <fullName evidence="4">PEP-CTERM sorting domain-containing protein</fullName>
    </recommendedName>
</protein>
<evidence type="ECO:0000313" key="2">
    <source>
        <dbReference type="EMBL" id="WIM86451.1"/>
    </source>
</evidence>
<dbReference type="Proteomes" id="UP001236585">
    <property type="component" value="Chromosome"/>
</dbReference>
<reference evidence="2 3" key="1">
    <citation type="journal article" date="2023" name="Microbiol. Resour. Announc.">
        <title>Complete Genome Sequence of Mycobacterium wuenschmanii, a novel Nontuberculous Mycobacterium Isolated from a captive population of Amazon Milk Frogs.</title>
        <authorList>
            <person name="Hicks J."/>
            <person name="Zeineldin M."/>
            <person name="Ward H."/>
            <person name="Wuenschmann A."/>
            <person name="Camp P."/>
            <person name="Farrell D."/>
            <person name="Lehman K."/>
            <person name="Thacker T."/>
            <person name="Cuthbert E."/>
        </authorList>
    </citation>
    <scope>NUCLEOTIDE SEQUENCE [LARGE SCALE GENOMIC DNA]</scope>
    <source>
        <strain evidence="2 3">Wuenschmanii</strain>
    </source>
</reference>
<organism evidence="2 3">
    <name type="scientific">Candidatus Mycobacterium wuenschmannii</name>
    <dbReference type="NCBI Taxonomy" id="3027808"/>
    <lineage>
        <taxon>Bacteria</taxon>
        <taxon>Bacillati</taxon>
        <taxon>Actinomycetota</taxon>
        <taxon>Actinomycetes</taxon>
        <taxon>Mycobacteriales</taxon>
        <taxon>Mycobacteriaceae</taxon>
        <taxon>Mycobacterium</taxon>
    </lineage>
</organism>
<name>A0ABY8VU14_9MYCO</name>